<dbReference type="PANTHER" id="PTHR47708:SF2">
    <property type="entry name" value="SI:CH73-132F6.5"/>
    <property type="match status" value="1"/>
</dbReference>
<evidence type="ECO:0000313" key="4">
    <source>
        <dbReference type="Proteomes" id="UP001626549"/>
    </source>
</evidence>
<feature type="domain" description="Acyclic terpene utilisation N-terminal" evidence="1">
    <location>
        <begin position="7"/>
        <end position="450"/>
    </location>
</feature>
<dbReference type="Pfam" id="PF07287">
    <property type="entry name" value="AtuA"/>
    <property type="match status" value="1"/>
</dbReference>
<evidence type="ECO:0000313" key="3">
    <source>
        <dbReference type="EMBL" id="WOJ97802.1"/>
    </source>
</evidence>
<feature type="domain" description="AtuA-like ferredoxin-fold" evidence="2">
    <location>
        <begin position="488"/>
        <end position="590"/>
    </location>
</feature>
<dbReference type="RefSeq" id="WP_407328830.1">
    <property type="nucleotide sequence ID" value="NZ_CP136865.1"/>
</dbReference>
<dbReference type="Pfam" id="PF23544">
    <property type="entry name" value="AtuA_ferredoxin"/>
    <property type="match status" value="1"/>
</dbReference>
<dbReference type="InterPro" id="IPR010839">
    <property type="entry name" value="AtuA_N"/>
</dbReference>
<dbReference type="PANTHER" id="PTHR47708">
    <property type="match status" value="1"/>
</dbReference>
<dbReference type="Proteomes" id="UP001626549">
    <property type="component" value="Chromosome"/>
</dbReference>
<name>A0ABZ0IFI5_9GAMM</name>
<reference evidence="3 4" key="1">
    <citation type="submission" date="2023-10" db="EMBL/GenBank/DDBJ databases">
        <title>Two novel species belonging to the OM43/NOR5 clade.</title>
        <authorList>
            <person name="Park M."/>
        </authorList>
    </citation>
    <scope>NUCLEOTIDE SEQUENCE [LARGE SCALE GENOMIC DNA]</scope>
    <source>
        <strain evidence="3 4">IMCC45268</strain>
    </source>
</reference>
<evidence type="ECO:0000259" key="1">
    <source>
        <dbReference type="Pfam" id="PF07287"/>
    </source>
</evidence>
<organism evidence="3 4">
    <name type="scientific">Congregibacter brevis</name>
    <dbReference type="NCBI Taxonomy" id="3081201"/>
    <lineage>
        <taxon>Bacteria</taxon>
        <taxon>Pseudomonadati</taxon>
        <taxon>Pseudomonadota</taxon>
        <taxon>Gammaproteobacteria</taxon>
        <taxon>Cellvibrionales</taxon>
        <taxon>Halieaceae</taxon>
        <taxon>Congregibacter</taxon>
    </lineage>
</organism>
<accession>A0ABZ0IFI5</accession>
<sequence length="606" mass="63893">MTADARIRIGGASGYWGDAALATPQLLATGNLDYIVYDYLAEVTMSIMARARAADPQKGYATDFVSAAMRPNLRQIADQGVKVLANAGGVNPRACAEALRALISEQGLALKVAVVLGDDLADRAGEFVGATEMFSGEAFPDPSRVASINAYLGAFPIAAALDAGADIVVTGRCVDSAVTLGACIHAFQWQSEDFDQLAQGSLAGHILECGTQATGGNFTDWESIVDTLGSAGYPIAELSSNGSFTVSKPEGSGGLVSVGTVGEQMLYEIGDPSAYFLPDVVCDFSQVELSQLGPDLVNVSGARGRGAPSSYKVSSTWSDGFRAGQIWTMIGRAAPQKARHLAESIFARTELVLAEAGLEPLQETSVEVLGVESHFGAAVRYFRSREVDVKIAVKHASPKGVGIFLKEMVGLALTAPPGLASFAGARPKPTPVVRLFSMLIPKDQLNIVVEVDGETIVTPQQLPGDSIASLQPIAVPKPDSSLDDSVSVPLELLAFGRSGDKGDKANIGVMARHPDFLPWIAAALSPEKLATYFEHFLKPGQPAPVERFYLPGTHALNFLLHDVLGGGGVASLRADPQGKAYAQLLLTERVSIPRELAERHRLAIPE</sequence>
<protein>
    <submittedName>
        <fullName evidence="3">Acyclic terpene utilization AtuA family protein</fullName>
    </submittedName>
</protein>
<keyword evidence="4" id="KW-1185">Reference proteome</keyword>
<dbReference type="EMBL" id="CP136865">
    <property type="protein sequence ID" value="WOJ97802.1"/>
    <property type="molecule type" value="Genomic_DNA"/>
</dbReference>
<gene>
    <name evidence="3" type="ORF">R0137_04305</name>
</gene>
<proteinExistence type="predicted"/>
<dbReference type="InterPro" id="IPR056362">
    <property type="entry name" value="AtuA-like_ferredoxin_dom"/>
</dbReference>
<evidence type="ECO:0000259" key="2">
    <source>
        <dbReference type="Pfam" id="PF23544"/>
    </source>
</evidence>